<dbReference type="RefSeq" id="WP_301137356.1">
    <property type="nucleotide sequence ID" value="NZ_JAUHTQ010000003.1"/>
</dbReference>
<proteinExistence type="predicted"/>
<evidence type="ECO:0000313" key="1">
    <source>
        <dbReference type="EMBL" id="MDN4493074.1"/>
    </source>
</evidence>
<evidence type="ECO:0000313" key="2">
    <source>
        <dbReference type="Proteomes" id="UP001172743"/>
    </source>
</evidence>
<keyword evidence="2" id="KW-1185">Reference proteome</keyword>
<dbReference type="Proteomes" id="UP001172743">
    <property type="component" value="Unassembled WGS sequence"/>
</dbReference>
<protein>
    <submittedName>
        <fullName evidence="1">Uncharacterized protein</fullName>
    </submittedName>
</protein>
<organism evidence="1 2">
    <name type="scientific">Ureibacillus aquaedulcis</name>
    <dbReference type="NCBI Taxonomy" id="3058421"/>
    <lineage>
        <taxon>Bacteria</taxon>
        <taxon>Bacillati</taxon>
        <taxon>Bacillota</taxon>
        <taxon>Bacilli</taxon>
        <taxon>Bacillales</taxon>
        <taxon>Caryophanaceae</taxon>
        <taxon>Ureibacillus</taxon>
    </lineage>
</organism>
<name>A0ABT8GNU8_9BACL</name>
<gene>
    <name evidence="1" type="ORF">QYB95_05925</name>
</gene>
<reference evidence="1" key="1">
    <citation type="submission" date="2023-07" db="EMBL/GenBank/DDBJ databases">
        <title>Ureibacillus sp. isolated from freshwater well.</title>
        <authorList>
            <person name="Kirdat K."/>
            <person name="Bhatt A."/>
            <person name="Teware R."/>
            <person name="Bhavsar Y."/>
            <person name="Yadav A."/>
        </authorList>
    </citation>
    <scope>NUCLEOTIDE SEQUENCE</scope>
    <source>
        <strain evidence="1">BA0131</strain>
    </source>
</reference>
<comment type="caution">
    <text evidence="1">The sequence shown here is derived from an EMBL/GenBank/DDBJ whole genome shotgun (WGS) entry which is preliminary data.</text>
</comment>
<accession>A0ABT8GNU8</accession>
<sequence>MTVEEQEKISRMKAADVLALRKIKLYAIKRSSTTYVFYFAINPWNARKLHHEIYGRWENHIIDAYNQMIDKGLYFPDTKETKTFRELLKETVEFPRWICEMDM</sequence>
<dbReference type="EMBL" id="JAUHTQ010000003">
    <property type="protein sequence ID" value="MDN4493074.1"/>
    <property type="molecule type" value="Genomic_DNA"/>
</dbReference>